<sequence>MMSNVRQGRNHLTTWICPSIKKELEAYSRNDEGFQHRRLMNVANRASPWSSKYTSGSATFMKMKSRLSLDRKATLAETFKYTHTLKANKERFADE</sequence>
<dbReference type="EMBL" id="SDMP01000026">
    <property type="protein sequence ID" value="RYQ79450.1"/>
    <property type="molecule type" value="Genomic_DNA"/>
</dbReference>
<dbReference type="Proteomes" id="UP000289738">
    <property type="component" value="Unassembled WGS sequence"/>
</dbReference>
<accession>A0A444WPQ6</accession>
<evidence type="ECO:0000313" key="1">
    <source>
        <dbReference type="EMBL" id="RYQ79450.1"/>
    </source>
</evidence>
<comment type="caution">
    <text evidence="1">The sequence shown here is derived from an EMBL/GenBank/DDBJ whole genome shotgun (WGS) entry which is preliminary data.</text>
</comment>
<dbReference type="AlphaFoldDB" id="A0A444WPQ6"/>
<name>A0A444WPQ6_ARAHY</name>
<organism evidence="1 2">
    <name type="scientific">Arachis hypogaea</name>
    <name type="common">Peanut</name>
    <dbReference type="NCBI Taxonomy" id="3818"/>
    <lineage>
        <taxon>Eukaryota</taxon>
        <taxon>Viridiplantae</taxon>
        <taxon>Streptophyta</taxon>
        <taxon>Embryophyta</taxon>
        <taxon>Tracheophyta</taxon>
        <taxon>Spermatophyta</taxon>
        <taxon>Magnoliopsida</taxon>
        <taxon>eudicotyledons</taxon>
        <taxon>Gunneridae</taxon>
        <taxon>Pentapetalae</taxon>
        <taxon>rosids</taxon>
        <taxon>fabids</taxon>
        <taxon>Fabales</taxon>
        <taxon>Fabaceae</taxon>
        <taxon>Papilionoideae</taxon>
        <taxon>50 kb inversion clade</taxon>
        <taxon>dalbergioids sensu lato</taxon>
        <taxon>Dalbergieae</taxon>
        <taxon>Pterocarpus clade</taxon>
        <taxon>Arachis</taxon>
    </lineage>
</organism>
<gene>
    <name evidence="1" type="ORF">Ahy_Scaffold6g108197</name>
</gene>
<evidence type="ECO:0000313" key="2">
    <source>
        <dbReference type="Proteomes" id="UP000289738"/>
    </source>
</evidence>
<proteinExistence type="predicted"/>
<reference evidence="1 2" key="1">
    <citation type="submission" date="2019-01" db="EMBL/GenBank/DDBJ databases">
        <title>Sequencing of cultivated peanut Arachis hypogaea provides insights into genome evolution and oil improvement.</title>
        <authorList>
            <person name="Chen X."/>
        </authorList>
    </citation>
    <scope>NUCLEOTIDE SEQUENCE [LARGE SCALE GENOMIC DNA]</scope>
    <source>
        <strain evidence="2">cv. Fuhuasheng</strain>
        <tissue evidence="1">Leaves</tissue>
    </source>
</reference>
<protein>
    <submittedName>
        <fullName evidence="1">Uncharacterized protein</fullName>
    </submittedName>
</protein>
<keyword evidence="2" id="KW-1185">Reference proteome</keyword>